<reference evidence="1 2" key="1">
    <citation type="submission" date="2020-08" db="EMBL/GenBank/DDBJ databases">
        <title>Enterococcus faecalis SF28073 genome assembly.</title>
        <authorList>
            <person name="Duerkop B.A."/>
            <person name="Johnson C.N."/>
        </authorList>
    </citation>
    <scope>NUCLEOTIDE SEQUENCE [LARGE SCALE GENOMIC DNA]</scope>
    <source>
        <strain evidence="1 2">SF28073</strain>
    </source>
</reference>
<evidence type="ECO:0000313" key="2">
    <source>
        <dbReference type="Proteomes" id="UP000516122"/>
    </source>
</evidence>
<dbReference type="Proteomes" id="UP000516122">
    <property type="component" value="Chromosome"/>
</dbReference>
<dbReference type="RefSeq" id="WP_002380709.1">
    <property type="nucleotide sequence ID" value="NZ_CABGKB010000008.1"/>
</dbReference>
<dbReference type="AlphaFoldDB" id="A0A7H0FMG1"/>
<gene>
    <name evidence="1" type="ORF">H9Q64_12240</name>
</gene>
<dbReference type="EMBL" id="CP060804">
    <property type="protein sequence ID" value="QNP37227.1"/>
    <property type="molecule type" value="Genomic_DNA"/>
</dbReference>
<sequence>MTENIKEAIKYGVELSEGQAVIYKEEDRIFYDSNKASLRELFPAKYAETLTVNSLTGLVQYLLSKFDQETTDDPDELLVHVESPTSVKVYGRLNELDRKRESLIKATAILDKFNYGYFMNTEEFIINLQSLFDRTDDSEAILKFASAVRIDNGATINDNGVSQTATVKTGASTVGEGKVPSPANLQPYRTFLEVPQPESQFIFRINERGNCALFEADGGLWKYHAMESIKSFLEDALKELIEENKLTVIA</sequence>
<organism evidence="1 2">
    <name type="scientific">Enterococcus faecalis</name>
    <name type="common">Streptococcus faecalis</name>
    <dbReference type="NCBI Taxonomy" id="1351"/>
    <lineage>
        <taxon>Bacteria</taxon>
        <taxon>Bacillati</taxon>
        <taxon>Bacillota</taxon>
        <taxon>Bacilli</taxon>
        <taxon>Lactobacillales</taxon>
        <taxon>Enterococcaceae</taxon>
        <taxon>Enterococcus</taxon>
    </lineage>
</organism>
<accession>A0A7H0FMG1</accession>
<name>A0A7H0FMG1_ENTFL</name>
<protein>
    <submittedName>
        <fullName evidence="1">Uncharacterized protein</fullName>
    </submittedName>
</protein>
<proteinExistence type="predicted"/>
<evidence type="ECO:0000313" key="1">
    <source>
        <dbReference type="EMBL" id="QNP37227.1"/>
    </source>
</evidence>